<reference evidence="3 4" key="1">
    <citation type="journal article" date="2010" name="Genome Biol. Evol.">
        <title>The sequence of a 1.8-mb bacterial linear plasmid reveals a rich evolutionary reservoir of secondary metabolic pathways.</title>
        <authorList>
            <person name="Medema M.H."/>
            <person name="Trefzer A."/>
            <person name="Kovalchuk A."/>
            <person name="van den Berg M."/>
            <person name="Mueller U."/>
            <person name="Heijne W."/>
            <person name="Wu L."/>
            <person name="Alam M.T."/>
            <person name="Ronning C.M."/>
            <person name="Nierman W.C."/>
            <person name="Bovenberg R.A.L."/>
            <person name="Breitling R."/>
            <person name="Takano E."/>
        </authorList>
    </citation>
    <scope>NUCLEOTIDE SEQUENCE [LARGE SCALE GENOMIC DNA]</scope>
    <source>
        <strain evidence="4">ATCC 27064 / DSM 738 / JCM 4710 / NBRC 13307 / NCIMB 12785 / NRRL 3585 / VKM Ac-602</strain>
    </source>
</reference>
<keyword evidence="1" id="KW-0802">TPR repeat</keyword>
<feature type="region of interest" description="Disordered" evidence="2">
    <location>
        <begin position="445"/>
        <end position="485"/>
    </location>
</feature>
<accession>E2Q573</accession>
<evidence type="ECO:0000313" key="3">
    <source>
        <dbReference type="EMBL" id="EFG07114.1"/>
    </source>
</evidence>
<keyword evidence="4" id="KW-1185">Reference proteome</keyword>
<dbReference type="AlphaFoldDB" id="E2Q573"/>
<feature type="repeat" description="TPR" evidence="1">
    <location>
        <begin position="225"/>
        <end position="258"/>
    </location>
</feature>
<dbReference type="STRING" id="1901.BB341_18120"/>
<dbReference type="SUPFAM" id="SSF48452">
    <property type="entry name" value="TPR-like"/>
    <property type="match status" value="2"/>
</dbReference>
<dbReference type="EMBL" id="CM000913">
    <property type="protein sequence ID" value="EFG07114.1"/>
    <property type="molecule type" value="Genomic_DNA"/>
</dbReference>
<dbReference type="InterPro" id="IPR011990">
    <property type="entry name" value="TPR-like_helical_dom_sf"/>
</dbReference>
<dbReference type="RefSeq" id="WP_003960637.1">
    <property type="nucleotide sequence ID" value="NZ_CM000913.1"/>
</dbReference>
<sequence length="485" mass="51889">MGTERVKNAAVAALVAATLAGGVLMLVTEEHDAPPPAPGPAARARAAAVAGAPASRAELDALIRDRTRWLRAHPGDEESWAALGTAYAERGAWWADWAALARAESALNRSLRERPAAAGNTEALLGLAVLAGARQDFATARDAAVRAQQQRPRRWTVYRALIDAQSGVGAYKAVHGALDRLTALYQGSQSRALAAQVYRERGWREDASANAYDAVAAAAGTTERAVALRRLGDLAWERGEPREAVAGYDAALRLAPELHPARAGRARALAALGRTDAALAEYRAALTRFPLPEYALEAGELYESLGRHEEAEESYAAVLETADRAERYGVDQTLTRGRYEADHGDPDEAVRLLTDAWEAGRRSTQIADGLGWALYRAGRADEALPYAKRATKEGLRSPLFAYHRGQIERSLGLYGSARRNIGTALRVNPFFSPLLVPPARSALASLGEPPGGGPRRMTGREALYPAGRGRQGAAGSRWWGSGGAR</sequence>
<feature type="compositionally biased region" description="Low complexity" evidence="2">
    <location>
        <begin position="466"/>
        <end position="479"/>
    </location>
</feature>
<dbReference type="OrthoDB" id="5477158at2"/>
<dbReference type="Gene3D" id="1.25.40.10">
    <property type="entry name" value="Tetratricopeptide repeat domain"/>
    <property type="match status" value="2"/>
</dbReference>
<organism evidence="3 4">
    <name type="scientific">Streptomyces clavuligerus</name>
    <dbReference type="NCBI Taxonomy" id="1901"/>
    <lineage>
        <taxon>Bacteria</taxon>
        <taxon>Bacillati</taxon>
        <taxon>Actinomycetota</taxon>
        <taxon>Actinomycetes</taxon>
        <taxon>Kitasatosporales</taxon>
        <taxon>Streptomycetaceae</taxon>
        <taxon>Streptomyces</taxon>
    </lineage>
</organism>
<proteinExistence type="predicted"/>
<dbReference type="eggNOG" id="COG0457">
    <property type="taxonomic scope" value="Bacteria"/>
</dbReference>
<dbReference type="InterPro" id="IPR019734">
    <property type="entry name" value="TPR_rpt"/>
</dbReference>
<evidence type="ECO:0000256" key="2">
    <source>
        <dbReference type="SAM" id="MobiDB-lite"/>
    </source>
</evidence>
<dbReference type="Pfam" id="PF13432">
    <property type="entry name" value="TPR_16"/>
    <property type="match status" value="2"/>
</dbReference>
<dbReference type="PANTHER" id="PTHR12558:SF33">
    <property type="entry name" value="BLL7664 PROTEIN"/>
    <property type="match status" value="1"/>
</dbReference>
<evidence type="ECO:0000256" key="1">
    <source>
        <dbReference type="PROSITE-ProRule" id="PRU00339"/>
    </source>
</evidence>
<dbReference type="GeneID" id="93731368"/>
<dbReference type="KEGG" id="sclf:BB341_18120"/>
<gene>
    <name evidence="3" type="ORF">SCLAV_2041</name>
</gene>
<protein>
    <submittedName>
        <fullName evidence="3">Secreted protein</fullName>
    </submittedName>
</protein>
<name>E2Q573_STRCL</name>
<dbReference type="Proteomes" id="UP000002357">
    <property type="component" value="Chromosome"/>
</dbReference>
<evidence type="ECO:0000313" key="4">
    <source>
        <dbReference type="Proteomes" id="UP000002357"/>
    </source>
</evidence>
<dbReference type="PANTHER" id="PTHR12558">
    <property type="entry name" value="CELL DIVISION CYCLE 16,23,27"/>
    <property type="match status" value="1"/>
</dbReference>
<dbReference type="SMART" id="SM00028">
    <property type="entry name" value="TPR"/>
    <property type="match status" value="5"/>
</dbReference>
<dbReference type="PROSITE" id="PS50005">
    <property type="entry name" value="TPR"/>
    <property type="match status" value="1"/>
</dbReference>